<protein>
    <submittedName>
        <fullName evidence="1">Uncharacterized protein</fullName>
    </submittedName>
</protein>
<comment type="caution">
    <text evidence="1">The sequence shown here is derived from an EMBL/GenBank/DDBJ whole genome shotgun (WGS) entry which is preliminary data.</text>
</comment>
<dbReference type="EMBL" id="MU006702">
    <property type="protein sequence ID" value="KAF2632997.1"/>
    <property type="molecule type" value="Genomic_DNA"/>
</dbReference>
<name>A0ACB6SHP2_9PLEO</name>
<reference evidence="1" key="1">
    <citation type="journal article" date="2020" name="Stud. Mycol.">
        <title>101 Dothideomycetes genomes: a test case for predicting lifestyles and emergence of pathogens.</title>
        <authorList>
            <person name="Haridas S."/>
            <person name="Albert R."/>
            <person name="Binder M."/>
            <person name="Bloem J."/>
            <person name="Labutti K."/>
            <person name="Salamov A."/>
            <person name="Andreopoulos B."/>
            <person name="Baker S."/>
            <person name="Barry K."/>
            <person name="Bills G."/>
            <person name="Bluhm B."/>
            <person name="Cannon C."/>
            <person name="Castanera R."/>
            <person name="Culley D."/>
            <person name="Daum C."/>
            <person name="Ezra D."/>
            <person name="Gonzalez J."/>
            <person name="Henrissat B."/>
            <person name="Kuo A."/>
            <person name="Liang C."/>
            <person name="Lipzen A."/>
            <person name="Lutzoni F."/>
            <person name="Magnuson J."/>
            <person name="Mondo S."/>
            <person name="Nolan M."/>
            <person name="Ohm R."/>
            <person name="Pangilinan J."/>
            <person name="Park H.-J."/>
            <person name="Ramirez L."/>
            <person name="Alfaro M."/>
            <person name="Sun H."/>
            <person name="Tritt A."/>
            <person name="Yoshinaga Y."/>
            <person name="Zwiers L.-H."/>
            <person name="Turgeon B."/>
            <person name="Goodwin S."/>
            <person name="Spatafora J."/>
            <person name="Crous P."/>
            <person name="Grigoriev I."/>
        </authorList>
    </citation>
    <scope>NUCLEOTIDE SEQUENCE</scope>
    <source>
        <strain evidence="1">CBS 525.71</strain>
    </source>
</reference>
<organism evidence="1 2">
    <name type="scientific">Macroventuria anomochaeta</name>
    <dbReference type="NCBI Taxonomy" id="301207"/>
    <lineage>
        <taxon>Eukaryota</taxon>
        <taxon>Fungi</taxon>
        <taxon>Dikarya</taxon>
        <taxon>Ascomycota</taxon>
        <taxon>Pezizomycotina</taxon>
        <taxon>Dothideomycetes</taxon>
        <taxon>Pleosporomycetidae</taxon>
        <taxon>Pleosporales</taxon>
        <taxon>Pleosporineae</taxon>
        <taxon>Didymellaceae</taxon>
        <taxon>Macroventuria</taxon>
    </lineage>
</organism>
<evidence type="ECO:0000313" key="2">
    <source>
        <dbReference type="Proteomes" id="UP000799754"/>
    </source>
</evidence>
<evidence type="ECO:0000313" key="1">
    <source>
        <dbReference type="EMBL" id="KAF2632997.1"/>
    </source>
</evidence>
<keyword evidence="2" id="KW-1185">Reference proteome</keyword>
<dbReference type="Proteomes" id="UP000799754">
    <property type="component" value="Unassembled WGS sequence"/>
</dbReference>
<sequence>MPATVISSTRGDPANANNKPRPERLRVWDDSPARQEAIWDDIMGSGFARSGTSLHILGESGEAIQRWVLSSELDLHLFQRSTVVFDC</sequence>
<accession>A0ACB6SHP2</accession>
<proteinExistence type="predicted"/>
<gene>
    <name evidence="1" type="ORF">BU25DRAFT_406270</name>
</gene>